<dbReference type="AlphaFoldDB" id="A0AAE3HHW6"/>
<proteinExistence type="inferred from homology"/>
<keyword evidence="8" id="KW-1185">Reference proteome</keyword>
<evidence type="ECO:0000256" key="5">
    <source>
        <dbReference type="ARBA" id="ARBA00023136"/>
    </source>
</evidence>
<comment type="subcellular location">
    <subcellularLocation>
        <location evidence="1">Membrane</location>
        <topology evidence="1">Multi-pass membrane protein</topology>
    </subcellularLocation>
</comment>
<evidence type="ECO:0000313" key="8">
    <source>
        <dbReference type="Proteomes" id="UP001205748"/>
    </source>
</evidence>
<protein>
    <submittedName>
        <fullName evidence="7">Cytosine permease</fullName>
    </submittedName>
</protein>
<evidence type="ECO:0000313" key="7">
    <source>
        <dbReference type="EMBL" id="MCR1899428.1"/>
    </source>
</evidence>
<dbReference type="InterPro" id="IPR030191">
    <property type="entry name" value="CodB"/>
</dbReference>
<feature type="transmembrane region" description="Helical" evidence="6">
    <location>
        <begin position="232"/>
        <end position="257"/>
    </location>
</feature>
<keyword evidence="4 6" id="KW-1133">Transmembrane helix</keyword>
<feature type="transmembrane region" description="Helical" evidence="6">
    <location>
        <begin position="317"/>
        <end position="337"/>
    </location>
</feature>
<feature type="transmembrane region" description="Helical" evidence="6">
    <location>
        <begin position="343"/>
        <end position="362"/>
    </location>
</feature>
<evidence type="ECO:0000256" key="4">
    <source>
        <dbReference type="ARBA" id="ARBA00022989"/>
    </source>
</evidence>
<evidence type="ECO:0000256" key="6">
    <source>
        <dbReference type="SAM" id="Phobius"/>
    </source>
</evidence>
<feature type="transmembrane region" description="Helical" evidence="6">
    <location>
        <begin position="57"/>
        <end position="80"/>
    </location>
</feature>
<dbReference type="GO" id="GO:0005886">
    <property type="term" value="C:plasma membrane"/>
    <property type="evidence" value="ECO:0007669"/>
    <property type="project" value="TreeGrafter"/>
</dbReference>
<keyword evidence="5 6" id="KW-0472">Membrane</keyword>
<keyword evidence="3 6" id="KW-0812">Transmembrane</keyword>
<dbReference type="GO" id="GO:0015209">
    <property type="term" value="F:cytosine transmembrane transporter activity"/>
    <property type="evidence" value="ECO:0007669"/>
    <property type="project" value="InterPro"/>
</dbReference>
<dbReference type="Proteomes" id="UP001205748">
    <property type="component" value="Unassembled WGS sequence"/>
</dbReference>
<organism evidence="7 8">
    <name type="scientific">Irregularibacter muris</name>
    <dbReference type="NCBI Taxonomy" id="1796619"/>
    <lineage>
        <taxon>Bacteria</taxon>
        <taxon>Bacillati</taxon>
        <taxon>Bacillota</taxon>
        <taxon>Clostridia</taxon>
        <taxon>Eubacteriales</taxon>
        <taxon>Eubacteriaceae</taxon>
        <taxon>Irregularibacter</taxon>
    </lineage>
</organism>
<evidence type="ECO:0000256" key="3">
    <source>
        <dbReference type="ARBA" id="ARBA00022692"/>
    </source>
</evidence>
<dbReference type="PANTHER" id="PTHR30569">
    <property type="entry name" value="CYTOSINE TRANSPORTER CODB"/>
    <property type="match status" value="1"/>
</dbReference>
<sequence>MSEKGSQGNFENAFSAVPDSQRKSLLSLTVVLAGYPIALSNFVIGGAVGVGMTFSKALLTLLVGNGVLMAIVLATGYMAYKTGLSTSFLSRRAFGKKGSSIFSILLAISSVTWISLNGDIFARLIKSTFSWWTLPISITAILCIALWTQSAIRGYKGLEIISFLGVPAALIMSIVGVIAVGRATGGFGDVFNYVPVNPISFTAATSSIIGGWVFGATITPDVCRFAKSTRDLVIGSIVAFTIGCLGLQFAGALVAISTGNGDFTLAMAALGLSLIAFIASIFCLWTTQDNNIYGASLAIQNILEETHLKGKVQHKHIALAIAGLAAIFAAFGIFNYILPIIQFLSLLIPPVSGLIIGEEFFIKNSKENKNVNKIALVSWLIAGIASYISLKADIFVPPIVGIVTSCLSYIILSKIFEEKDKNVQDISSERISV</sequence>
<dbReference type="PANTHER" id="PTHR30569:SF0">
    <property type="entry name" value="CYTOSINE PERMEASE"/>
    <property type="match status" value="1"/>
</dbReference>
<feature type="transmembrane region" description="Helical" evidence="6">
    <location>
        <begin position="160"/>
        <end position="179"/>
    </location>
</feature>
<comment type="caution">
    <text evidence="7">The sequence shown here is derived from an EMBL/GenBank/DDBJ whole genome shotgun (WGS) entry which is preliminary data.</text>
</comment>
<dbReference type="InterPro" id="IPR001248">
    <property type="entry name" value="Pur-cyt_permease"/>
</dbReference>
<feature type="transmembrane region" description="Helical" evidence="6">
    <location>
        <begin position="131"/>
        <end position="148"/>
    </location>
</feature>
<evidence type="ECO:0000256" key="1">
    <source>
        <dbReference type="ARBA" id="ARBA00004141"/>
    </source>
</evidence>
<feature type="transmembrane region" description="Helical" evidence="6">
    <location>
        <begin position="371"/>
        <end position="388"/>
    </location>
</feature>
<evidence type="ECO:0000256" key="2">
    <source>
        <dbReference type="ARBA" id="ARBA00008974"/>
    </source>
</evidence>
<reference evidence="7" key="1">
    <citation type="submission" date="2022-07" db="EMBL/GenBank/DDBJ databases">
        <title>Enhanced cultured diversity of the mouse gut microbiota enables custom-made synthetic communities.</title>
        <authorList>
            <person name="Afrizal A."/>
        </authorList>
    </citation>
    <scope>NUCLEOTIDE SEQUENCE</scope>
    <source>
        <strain evidence="7">DSM 28593</strain>
    </source>
</reference>
<comment type="similarity">
    <text evidence="2">Belongs to the purine-cytosine permease (2.A.39) family.</text>
</comment>
<dbReference type="RefSeq" id="WP_257531789.1">
    <property type="nucleotide sequence ID" value="NZ_JANKAS010000009.1"/>
</dbReference>
<dbReference type="Pfam" id="PF02133">
    <property type="entry name" value="Transp_cyt_pur"/>
    <property type="match status" value="1"/>
</dbReference>
<dbReference type="Gene3D" id="1.10.4160.10">
    <property type="entry name" value="Hydantoin permease"/>
    <property type="match status" value="1"/>
</dbReference>
<name>A0AAE3HHW6_9FIRM</name>
<feature type="transmembrane region" description="Helical" evidence="6">
    <location>
        <begin position="199"/>
        <end position="220"/>
    </location>
</feature>
<feature type="transmembrane region" description="Helical" evidence="6">
    <location>
        <begin position="25"/>
        <end position="51"/>
    </location>
</feature>
<feature type="transmembrane region" description="Helical" evidence="6">
    <location>
        <begin position="101"/>
        <end position="125"/>
    </location>
</feature>
<dbReference type="EMBL" id="JANKAS010000009">
    <property type="protein sequence ID" value="MCR1899428.1"/>
    <property type="molecule type" value="Genomic_DNA"/>
</dbReference>
<feature type="transmembrane region" description="Helical" evidence="6">
    <location>
        <begin position="394"/>
        <end position="412"/>
    </location>
</feature>
<gene>
    <name evidence="7" type="ORF">NSA47_10575</name>
</gene>
<feature type="transmembrane region" description="Helical" evidence="6">
    <location>
        <begin position="263"/>
        <end position="285"/>
    </location>
</feature>
<accession>A0AAE3HHW6</accession>